<protein>
    <submittedName>
        <fullName evidence="1">Uncharacterized protein</fullName>
    </submittedName>
</protein>
<reference evidence="1 2" key="1">
    <citation type="journal article" date="2012" name="New Phytol.">
        <title>Insight into trade-off between wood decay and parasitism from the genome of a fungal forest pathogen.</title>
        <authorList>
            <person name="Olson A."/>
            <person name="Aerts A."/>
            <person name="Asiegbu F."/>
            <person name="Belbahri L."/>
            <person name="Bouzid O."/>
            <person name="Broberg A."/>
            <person name="Canback B."/>
            <person name="Coutinho P.M."/>
            <person name="Cullen D."/>
            <person name="Dalman K."/>
            <person name="Deflorio G."/>
            <person name="van Diepen L.T."/>
            <person name="Dunand C."/>
            <person name="Duplessis S."/>
            <person name="Durling M."/>
            <person name="Gonthier P."/>
            <person name="Grimwood J."/>
            <person name="Fossdal C.G."/>
            <person name="Hansson D."/>
            <person name="Henrissat B."/>
            <person name="Hietala A."/>
            <person name="Himmelstrand K."/>
            <person name="Hoffmeister D."/>
            <person name="Hogberg N."/>
            <person name="James T.Y."/>
            <person name="Karlsson M."/>
            <person name="Kohler A."/>
            <person name="Kues U."/>
            <person name="Lee Y.H."/>
            <person name="Lin Y.C."/>
            <person name="Lind M."/>
            <person name="Lindquist E."/>
            <person name="Lombard V."/>
            <person name="Lucas S."/>
            <person name="Lunden K."/>
            <person name="Morin E."/>
            <person name="Murat C."/>
            <person name="Park J."/>
            <person name="Raffaello T."/>
            <person name="Rouze P."/>
            <person name="Salamov A."/>
            <person name="Schmutz J."/>
            <person name="Solheim H."/>
            <person name="Stahlberg J."/>
            <person name="Velez H."/>
            <person name="de Vries R.P."/>
            <person name="Wiebenga A."/>
            <person name="Woodward S."/>
            <person name="Yakovlev I."/>
            <person name="Garbelotto M."/>
            <person name="Martin F."/>
            <person name="Grigoriev I.V."/>
            <person name="Stenlid J."/>
        </authorList>
    </citation>
    <scope>NUCLEOTIDE SEQUENCE [LARGE SCALE GENOMIC DNA]</scope>
    <source>
        <strain evidence="1 2">TC 32-1</strain>
    </source>
</reference>
<proteinExistence type="predicted"/>
<keyword evidence="2" id="KW-1185">Reference proteome</keyword>
<dbReference type="HOGENOM" id="CLU_1012141_0_0_1"/>
<gene>
    <name evidence="1" type="ORF">HETIRDRAFT_119819</name>
</gene>
<accession>W4JXV9</accession>
<dbReference type="GeneID" id="20666665"/>
<dbReference type="Proteomes" id="UP000030671">
    <property type="component" value="Unassembled WGS sequence"/>
</dbReference>
<name>W4JXV9_HETIT</name>
<dbReference type="EMBL" id="KI925462">
    <property type="protein sequence ID" value="ETW77721.1"/>
    <property type="molecule type" value="Genomic_DNA"/>
</dbReference>
<organism evidence="1 2">
    <name type="scientific">Heterobasidion irregulare (strain TC 32-1)</name>
    <dbReference type="NCBI Taxonomy" id="747525"/>
    <lineage>
        <taxon>Eukaryota</taxon>
        <taxon>Fungi</taxon>
        <taxon>Dikarya</taxon>
        <taxon>Basidiomycota</taxon>
        <taxon>Agaricomycotina</taxon>
        <taxon>Agaricomycetes</taxon>
        <taxon>Russulales</taxon>
        <taxon>Bondarzewiaceae</taxon>
        <taxon>Heterobasidion</taxon>
        <taxon>Heterobasidion annosum species complex</taxon>
    </lineage>
</organism>
<sequence>MSILVLEQADAVHLTRAKWPGSGKFIDRFHDKPSTRLDVGRWTVWAVGNVLHGGSGVKVYKRDSRIAGGLILSKAPQRDSRLKLRASPVSNVMAMTLAALESPSGRPHSTKWLDRPIFLATRFRSNAVAAAARGLGNTYGANQFDAQSVRMTWPEALEFMIRLELAAEILLTNRVINLHVIEYRDCSFVPRGKDFIDYILLVRVQQKRDAQGEPETLQWIVHDLIRVENQIEEVSGSAGRASRKAKYPDPCIPRSRALRIDDQWSEQKDVLIGAP</sequence>
<dbReference type="AlphaFoldDB" id="W4JXV9"/>
<evidence type="ECO:0000313" key="1">
    <source>
        <dbReference type="EMBL" id="ETW77721.1"/>
    </source>
</evidence>
<dbReference type="InParanoid" id="W4JXV9"/>
<dbReference type="RefSeq" id="XP_009549756.1">
    <property type="nucleotide sequence ID" value="XM_009551461.1"/>
</dbReference>
<dbReference type="KEGG" id="hir:HETIRDRAFT_119819"/>
<evidence type="ECO:0000313" key="2">
    <source>
        <dbReference type="Proteomes" id="UP000030671"/>
    </source>
</evidence>